<keyword evidence="2" id="KW-0677">Repeat</keyword>
<dbReference type="Pfam" id="PF14580">
    <property type="entry name" value="LRR_9"/>
    <property type="match status" value="2"/>
</dbReference>
<evidence type="ECO:0000313" key="6">
    <source>
        <dbReference type="WBParaSite" id="HNAJ_0000074601-mRNA-1"/>
    </source>
</evidence>
<dbReference type="SUPFAM" id="SSF52058">
    <property type="entry name" value="L domain-like"/>
    <property type="match status" value="2"/>
</dbReference>
<dbReference type="Pfam" id="PF12799">
    <property type="entry name" value="LRR_4"/>
    <property type="match status" value="1"/>
</dbReference>
<dbReference type="STRING" id="102285.A0A0R3T1J4"/>
<evidence type="ECO:0000259" key="3">
    <source>
        <dbReference type="SMART" id="SM00446"/>
    </source>
</evidence>
<gene>
    <name evidence="4" type="ORF">HNAJ_LOCUS746</name>
</gene>
<dbReference type="InterPro" id="IPR003603">
    <property type="entry name" value="U2A'_phosphoprotein32A_C"/>
</dbReference>
<organism evidence="6">
    <name type="scientific">Rodentolepis nana</name>
    <name type="common">Dwarf tapeworm</name>
    <name type="synonym">Hymenolepis nana</name>
    <dbReference type="NCBI Taxonomy" id="102285"/>
    <lineage>
        <taxon>Eukaryota</taxon>
        <taxon>Metazoa</taxon>
        <taxon>Spiralia</taxon>
        <taxon>Lophotrochozoa</taxon>
        <taxon>Platyhelminthes</taxon>
        <taxon>Cestoda</taxon>
        <taxon>Eucestoda</taxon>
        <taxon>Cyclophyllidea</taxon>
        <taxon>Hymenolepididae</taxon>
        <taxon>Rodentolepis</taxon>
    </lineage>
</organism>
<evidence type="ECO:0000256" key="2">
    <source>
        <dbReference type="ARBA" id="ARBA00022737"/>
    </source>
</evidence>
<dbReference type="PANTHER" id="PTHR46652">
    <property type="entry name" value="LEUCINE-RICH REPEAT AND IQ DOMAIN-CONTAINING PROTEIN 1-RELATED"/>
    <property type="match status" value="1"/>
</dbReference>
<sequence length="1338" mass="152966">MDSLSPDVAKETGALNKIHDGDSNEEEILNLFFTPLPPEKILKLFTNLVELVFIGQQVKELSFLKYCPKLKKLWICEGGLKSMQGVRCAEILEELVLFDNMIKHIEDLSSTTTLRRLWVNDNEIVTLTEIENLTNVVDLNLAGNQISRLNNLLAPLSNLETLNISHNLLYDLQDIFLLSNLPKLKSLSLNDSEYPPSIISLQPHILLALSYQIPQLDAIDGIRLDKPFRFLIDSIIRDKKLFFYSIFRHRHNQLLKCKRDLKKFRNCLSKYILEKIRLLELQAKLIESYIEQAPKIEIMKLRKSLVGVRDKITFWKNRLEDIEYEIGRSASCSLNRCLCTAELQMFGCLSIDSIYKSSDLFSFCENFLRMRVCWHDKSFEFFTKMDLKNIWHIQNALLNERRRSIQSGFDDILLYDGFFSTDKDFCLLGEILRCGFSNEGAAGHFRFVSLLNKLLPPDKLTTGRLCNISFIILVVRAIKREKDDYVKTGIMLPSTNSTSSNGKRQLCGCSLAHFEYDFNDCDNVFPEFIAEIQFISRSAITQATVNYNDIADLAEEMEDLKSIPNLPNPPNLSESSVVEALHHTWFTSVDPKKLSSVTNLNFFGTEFRYFQSLKELTSLTRLSLSNCNLQDLQGLSLNFLEILDVSHNSISTFRGLGHCPSLYSLNADWNLLTNLEEEVGNLLYVTKRLVNIQIEFNPWICCRTSNEYALKLFLNLACDGRSQDEIHIESKEIFLHRHSFSKSARYMLTLWPVTKILDGDCSHNIRNLDIFMKTIQIWNHLHPVTSGAFKSLKALYLDGVRLTDLRFLSGLEELEELSVESSSLPSLQGIGDLRNLQVLLAGDNFIKSIANLGFKGLKNLKVLALDSNEITSIVQLKHCYSLEQIYISGNNITSYQSVLALKNIPDLKVLDLRFNPIKLKLSQYRLKTLYHLPHLHYLDGKQVNSAEFKEAKAHFDGRLTTEFLLASLNIETPEELSHFNYVNKNIRSVELIPAEVFSNLRIVNLENNKLTSIEGLTELRNLEILWLSGNRISSFHPPDPKATYLPKLSVLSLERNELKSLNGLHLKRMPSIETLFLQDNALTTISGLTGMVNLQYLVLDRNRIHKIHPKEISGLTSLIEIHLDNNRLLDIPPMENLEQLKHIYLSANRLERLEHVLNNMKSLSKLSHLSLHENPLSKVPHYRLIVLKYLQNLQCLDGIHCDLEEIRLAKVLFEENDDSENYGNSSHSQIKPSWPSSISGQNQSFLETHSRASLEVKPHQMNLTFSSIPTSSSLNGDIDSQPYLLMSNSMKTRTTESTRKSKVVSKSNTKRVVMVVPGISINAMAQFDSQEPNVNKNN</sequence>
<evidence type="ECO:0000256" key="1">
    <source>
        <dbReference type="ARBA" id="ARBA00022614"/>
    </source>
</evidence>
<keyword evidence="5" id="KW-1185">Reference proteome</keyword>
<feature type="domain" description="U2A'/phosphoprotein 32 family A C-terminal" evidence="3">
    <location>
        <begin position="1179"/>
        <end position="1197"/>
    </location>
</feature>
<dbReference type="InterPro" id="IPR032675">
    <property type="entry name" value="LRR_dom_sf"/>
</dbReference>
<dbReference type="OrthoDB" id="1517790at2759"/>
<dbReference type="SMART" id="SM00446">
    <property type="entry name" value="LRRcap"/>
    <property type="match status" value="2"/>
</dbReference>
<protein>
    <submittedName>
        <fullName evidence="6">Protein phosphatase 1 regulatory subunit 7</fullName>
    </submittedName>
</protein>
<keyword evidence="1" id="KW-0433">Leucine-rich repeat</keyword>
<name>A0A0R3T1J4_RODNA</name>
<dbReference type="Gene3D" id="3.80.10.10">
    <property type="entry name" value="Ribonuclease Inhibitor"/>
    <property type="match status" value="6"/>
</dbReference>
<evidence type="ECO:0000313" key="5">
    <source>
        <dbReference type="Proteomes" id="UP000278807"/>
    </source>
</evidence>
<feature type="domain" description="U2A'/phosphoprotein 32 family A C-terminal" evidence="3">
    <location>
        <begin position="921"/>
        <end position="939"/>
    </location>
</feature>
<dbReference type="InterPro" id="IPR001611">
    <property type="entry name" value="Leu-rich_rpt"/>
</dbReference>
<evidence type="ECO:0000313" key="4">
    <source>
        <dbReference type="EMBL" id="VDN96605.1"/>
    </source>
</evidence>
<dbReference type="InterPro" id="IPR025875">
    <property type="entry name" value="Leu-rich_rpt_4"/>
</dbReference>
<dbReference type="PANTHER" id="PTHR46652:SF3">
    <property type="entry name" value="LEUCINE-RICH REPEAT-CONTAINING PROTEIN 9"/>
    <property type="match status" value="1"/>
</dbReference>
<dbReference type="InterPro" id="IPR050836">
    <property type="entry name" value="SDS22/Internalin_LRR"/>
</dbReference>
<reference evidence="6" key="1">
    <citation type="submission" date="2017-02" db="UniProtKB">
        <authorList>
            <consortium name="WormBaseParasite"/>
        </authorList>
    </citation>
    <scope>IDENTIFICATION</scope>
</reference>
<dbReference type="SMART" id="SM00365">
    <property type="entry name" value="LRR_SD22"/>
    <property type="match status" value="14"/>
</dbReference>
<proteinExistence type="predicted"/>
<dbReference type="WBParaSite" id="HNAJ_0000074601-mRNA-1">
    <property type="protein sequence ID" value="HNAJ_0000074601-mRNA-1"/>
    <property type="gene ID" value="HNAJ_0000074601"/>
</dbReference>
<reference evidence="4 5" key="2">
    <citation type="submission" date="2018-11" db="EMBL/GenBank/DDBJ databases">
        <authorList>
            <consortium name="Pathogen Informatics"/>
        </authorList>
    </citation>
    <scope>NUCLEOTIDE SEQUENCE [LARGE SCALE GENOMIC DNA]</scope>
</reference>
<dbReference type="SMART" id="SM00369">
    <property type="entry name" value="LRR_TYP"/>
    <property type="match status" value="15"/>
</dbReference>
<dbReference type="PROSITE" id="PS51450">
    <property type="entry name" value="LRR"/>
    <property type="match status" value="9"/>
</dbReference>
<dbReference type="InterPro" id="IPR003591">
    <property type="entry name" value="Leu-rich_rpt_typical-subtyp"/>
</dbReference>
<dbReference type="Pfam" id="PF13855">
    <property type="entry name" value="LRR_8"/>
    <property type="match status" value="1"/>
</dbReference>
<accession>A0A0R3T1J4</accession>
<dbReference type="EMBL" id="UZAE01000233">
    <property type="protein sequence ID" value="VDN96605.1"/>
    <property type="molecule type" value="Genomic_DNA"/>
</dbReference>
<dbReference type="Proteomes" id="UP000278807">
    <property type="component" value="Unassembled WGS sequence"/>
</dbReference>